<comment type="similarity">
    <text evidence="5">Belongs to the FMN-dependent alpha-hydroxy acid dehydrogenase family.</text>
</comment>
<comment type="cofactor">
    <cofactor evidence="1">
        <name>FMN</name>
        <dbReference type="ChEBI" id="CHEBI:58210"/>
    </cofactor>
</comment>
<dbReference type="RefSeq" id="WP_167638425.1">
    <property type="nucleotide sequence ID" value="NZ_JAATOP010000007.1"/>
</dbReference>
<keyword evidence="2" id="KW-0285">Flavoprotein</keyword>
<dbReference type="SUPFAM" id="SSF51395">
    <property type="entry name" value="FMN-linked oxidoreductases"/>
    <property type="match status" value="1"/>
</dbReference>
<accession>A0ABX0VYA2</accession>
<comment type="caution">
    <text evidence="7">The sequence shown here is derived from an EMBL/GenBank/DDBJ whole genome shotgun (WGS) entry which is preliminary data.</text>
</comment>
<dbReference type="Pfam" id="PF01070">
    <property type="entry name" value="FMN_dh"/>
    <property type="match status" value="1"/>
</dbReference>
<organism evidence="7 8">
    <name type="scientific">Marivivens donghaensis</name>
    <dbReference type="NCBI Taxonomy" id="1699413"/>
    <lineage>
        <taxon>Bacteria</taxon>
        <taxon>Pseudomonadati</taxon>
        <taxon>Pseudomonadota</taxon>
        <taxon>Alphaproteobacteria</taxon>
        <taxon>Rhodobacterales</taxon>
        <taxon>Paracoccaceae</taxon>
        <taxon>Marivivens group</taxon>
        <taxon>Marivivens</taxon>
    </lineage>
</organism>
<keyword evidence="3" id="KW-0288">FMN</keyword>
<evidence type="ECO:0000313" key="8">
    <source>
        <dbReference type="Proteomes" id="UP000709466"/>
    </source>
</evidence>
<proteinExistence type="inferred from homology"/>
<protein>
    <submittedName>
        <fullName evidence="7">Alpha-hydroxy-acid oxidizing protein</fullName>
    </submittedName>
</protein>
<dbReference type="InterPro" id="IPR000262">
    <property type="entry name" value="FMN-dep_DH"/>
</dbReference>
<evidence type="ECO:0000256" key="4">
    <source>
        <dbReference type="ARBA" id="ARBA00023002"/>
    </source>
</evidence>
<reference evidence="7 8" key="1">
    <citation type="submission" date="2020-03" db="EMBL/GenBank/DDBJ databases">
        <title>Bacterial isolates of synthetic phycosphere.</title>
        <authorList>
            <person name="Fu H."/>
            <person name="Moran M.A."/>
        </authorList>
    </citation>
    <scope>NUCLEOTIDE SEQUENCE [LARGE SCALE GENOMIC DNA]</scope>
    <source>
        <strain evidence="7 8">HF1</strain>
    </source>
</reference>
<evidence type="ECO:0000256" key="3">
    <source>
        <dbReference type="ARBA" id="ARBA00022643"/>
    </source>
</evidence>
<dbReference type="PIRSF" id="PIRSF000138">
    <property type="entry name" value="Al-hdrx_acd_dh"/>
    <property type="match status" value="1"/>
</dbReference>
<dbReference type="Proteomes" id="UP000709466">
    <property type="component" value="Unassembled WGS sequence"/>
</dbReference>
<dbReference type="InterPro" id="IPR012133">
    <property type="entry name" value="Alpha-hydoxy_acid_DH_FMN"/>
</dbReference>
<dbReference type="PANTHER" id="PTHR10578:SF107">
    <property type="entry name" value="2-HYDROXYACID OXIDASE 1"/>
    <property type="match status" value="1"/>
</dbReference>
<dbReference type="EMBL" id="JAATOP010000007">
    <property type="protein sequence ID" value="NIY73040.1"/>
    <property type="molecule type" value="Genomic_DNA"/>
</dbReference>
<sequence>MSDSPTLPTTLRGYERAARERLDQATAAYFFGAAGDGQTAQRNLSDLAEVQIFPRHLREIKGGGTRCTMLGQNLDAPIIVAPMAAQQLLHSQGETATAAAATAQGCGMVLSTQSNVPMENVRAEGPNARTFQLYWQGRDATLALAQRATDAGFQSLVLTVDAPVNGVRDEEIASGFQFPASLPFPNLAAQPPQFAPLTGTESAIFERIAYVMPTWDDVAWLCRHAPLPVLPKGIMHPGDVALEQDAGAAGLIVSNHGGRVLDGVPSSISALPAIRQTAGADFPVLFDGGIRRGVDIFRAIALGADAVLIGRPVLFGLAVGGALGVSHVLRLLRDELEITMALAGCRTLGDITRDCVRVPDGFIPY</sequence>
<keyword evidence="8" id="KW-1185">Reference proteome</keyword>
<name>A0ABX0VYA2_9RHOB</name>
<evidence type="ECO:0000256" key="2">
    <source>
        <dbReference type="ARBA" id="ARBA00022630"/>
    </source>
</evidence>
<feature type="domain" description="FMN hydroxy acid dehydrogenase" evidence="6">
    <location>
        <begin position="3"/>
        <end position="361"/>
    </location>
</feature>
<dbReference type="Gene3D" id="3.20.20.70">
    <property type="entry name" value="Aldolase class I"/>
    <property type="match status" value="1"/>
</dbReference>
<keyword evidence="4" id="KW-0560">Oxidoreductase</keyword>
<evidence type="ECO:0000256" key="1">
    <source>
        <dbReference type="ARBA" id="ARBA00001917"/>
    </source>
</evidence>
<dbReference type="PROSITE" id="PS51349">
    <property type="entry name" value="FMN_HYDROXY_ACID_DH_2"/>
    <property type="match status" value="1"/>
</dbReference>
<dbReference type="InterPro" id="IPR037396">
    <property type="entry name" value="FMN_HAD"/>
</dbReference>
<dbReference type="PANTHER" id="PTHR10578">
    <property type="entry name" value="S -2-HYDROXY-ACID OXIDASE-RELATED"/>
    <property type="match status" value="1"/>
</dbReference>
<gene>
    <name evidence="7" type="ORF">HCZ30_11420</name>
</gene>
<dbReference type="InterPro" id="IPR013785">
    <property type="entry name" value="Aldolase_TIM"/>
</dbReference>
<dbReference type="CDD" id="cd02809">
    <property type="entry name" value="alpha_hydroxyacid_oxid_FMN"/>
    <property type="match status" value="1"/>
</dbReference>
<evidence type="ECO:0000259" key="6">
    <source>
        <dbReference type="PROSITE" id="PS51349"/>
    </source>
</evidence>
<evidence type="ECO:0000313" key="7">
    <source>
        <dbReference type="EMBL" id="NIY73040.1"/>
    </source>
</evidence>
<evidence type="ECO:0000256" key="5">
    <source>
        <dbReference type="ARBA" id="ARBA00024042"/>
    </source>
</evidence>